<dbReference type="EMBL" id="WYET01000001">
    <property type="protein sequence ID" value="NVN17486.1"/>
    <property type="molecule type" value="Genomic_DNA"/>
</dbReference>
<dbReference type="PROSITE" id="PS51257">
    <property type="entry name" value="PROKAR_LIPOPROTEIN"/>
    <property type="match status" value="1"/>
</dbReference>
<feature type="signal peptide" evidence="1">
    <location>
        <begin position="1"/>
        <end position="25"/>
    </location>
</feature>
<evidence type="ECO:0000313" key="2">
    <source>
        <dbReference type="EMBL" id="NVN17486.1"/>
    </source>
</evidence>
<organism evidence="2 3">
    <name type="scientific">Flagellimonas chongwuensis</name>
    <dbReference type="NCBI Taxonomy" id="2697365"/>
    <lineage>
        <taxon>Bacteria</taxon>
        <taxon>Pseudomonadati</taxon>
        <taxon>Bacteroidota</taxon>
        <taxon>Flavobacteriia</taxon>
        <taxon>Flavobacteriales</taxon>
        <taxon>Flavobacteriaceae</taxon>
        <taxon>Flagellimonas</taxon>
    </lineage>
</organism>
<dbReference type="AlphaFoldDB" id="A0A850NDY5"/>
<name>A0A850NDY5_9FLAO</name>
<comment type="caution">
    <text evidence="2">The sequence shown here is derived from an EMBL/GenBank/DDBJ whole genome shotgun (WGS) entry which is preliminary data.</text>
</comment>
<dbReference type="RefSeq" id="WP_176619381.1">
    <property type="nucleotide sequence ID" value="NZ_WYET01000001.1"/>
</dbReference>
<proteinExistence type="predicted"/>
<evidence type="ECO:0000256" key="1">
    <source>
        <dbReference type="SAM" id="SignalP"/>
    </source>
</evidence>
<reference evidence="2 3" key="1">
    <citation type="submission" date="2020-01" db="EMBL/GenBank/DDBJ databases">
        <title>Draft Genome Analysis of Muricauda sp. HICW Isolated from coastal seawater of PR China.</title>
        <authorList>
            <person name="Chen M.-X."/>
        </authorList>
    </citation>
    <scope>NUCLEOTIDE SEQUENCE [LARGE SCALE GENOMIC DNA]</scope>
    <source>
        <strain evidence="2 3">HICW</strain>
    </source>
</reference>
<evidence type="ECO:0008006" key="4">
    <source>
        <dbReference type="Google" id="ProtNLM"/>
    </source>
</evidence>
<keyword evidence="3" id="KW-1185">Reference proteome</keyword>
<dbReference type="Proteomes" id="UP000558089">
    <property type="component" value="Unassembled WGS sequence"/>
</dbReference>
<sequence>MSKLKLIKPFFSVLLIFLISSCSSSDDGSGSKSSISPPNWILGTWLSDSTGFRFEADDVITIINGVSAVSYKDQLKFYSDAGEEASTEETKTDGSYRLTMNFPAGQSVIYEFSRKSDSVIVWENQASKPEFIKQ</sequence>
<feature type="chain" id="PRO_5032411300" description="Lipocalin-like domain-containing protein" evidence="1">
    <location>
        <begin position="26"/>
        <end position="134"/>
    </location>
</feature>
<evidence type="ECO:0000313" key="3">
    <source>
        <dbReference type="Proteomes" id="UP000558089"/>
    </source>
</evidence>
<gene>
    <name evidence="2" type="ORF">GUA46_03955</name>
</gene>
<keyword evidence="1" id="KW-0732">Signal</keyword>
<accession>A0A850NDY5</accession>
<protein>
    <recommendedName>
        <fullName evidence="4">Lipocalin-like domain-containing protein</fullName>
    </recommendedName>
</protein>